<evidence type="ECO:0000313" key="8">
    <source>
        <dbReference type="Proteomes" id="UP000081671"/>
    </source>
</evidence>
<evidence type="ECO:0000256" key="4">
    <source>
        <dbReference type="ARBA" id="ARBA00023273"/>
    </source>
</evidence>
<dbReference type="Proteomes" id="UP000081671">
    <property type="component" value="Unplaced"/>
</dbReference>
<dbReference type="Pfam" id="PF14892">
    <property type="entry name" value="PIRC1_2"/>
    <property type="match status" value="1"/>
</dbReference>
<evidence type="ECO:0000256" key="5">
    <source>
        <dbReference type="ARBA" id="ARBA00038014"/>
    </source>
</evidence>
<dbReference type="OrthoDB" id="546383at2759"/>
<protein>
    <submittedName>
        <fullName evidence="9">UPF0691 protein C9orf116 homolog isoform X2</fullName>
    </submittedName>
</protein>
<comment type="subcellular location">
    <subcellularLocation>
        <location evidence="1">Cytoplasm</location>
        <location evidence="1">Cytoskeleton</location>
        <location evidence="1">Cilium axoneme</location>
    </subcellularLocation>
</comment>
<sequence length="133" mass="15196">MSEEHPEECKEIPPECEKHSQEYKASTPQCEDPPQDCGKPVKRKAKAPEKTSDYYRVSKGLPVRFNNPACFQGYRSQEVVSLYRTSNQTYGSRAPTVHEMPNITQTQTSFPNTRQLAECSRATFSMSSWRRAS</sequence>
<feature type="region of interest" description="Disordered" evidence="7">
    <location>
        <begin position="1"/>
        <end position="50"/>
    </location>
</feature>
<comment type="similarity">
    <text evidence="5">Belongs to the PIERCE1 family.</text>
</comment>
<dbReference type="PANTHER" id="PTHR20899:SF1">
    <property type="entry name" value="PIERCER OF MICROTUBULE WALL 1 PROTEIN"/>
    <property type="match status" value="1"/>
</dbReference>
<keyword evidence="2" id="KW-0963">Cytoplasm</keyword>
<keyword evidence="8" id="KW-1185">Reference proteome</keyword>
<dbReference type="GeneID" id="105995634"/>
<dbReference type="AlphaFoldDB" id="A0A1S3G7S5"/>
<evidence type="ECO:0000256" key="3">
    <source>
        <dbReference type="ARBA" id="ARBA00023212"/>
    </source>
</evidence>
<dbReference type="RefSeq" id="XP_012884871.1">
    <property type="nucleotide sequence ID" value="XM_013029417.1"/>
</dbReference>
<dbReference type="PANTHER" id="PTHR20899">
    <property type="entry name" value="PIERCE HOMOLOG"/>
    <property type="match status" value="1"/>
</dbReference>
<dbReference type="CTD" id="138162"/>
<gene>
    <name evidence="9" type="primary">LOC105995634</name>
</gene>
<dbReference type="GO" id="GO:0005879">
    <property type="term" value="C:axonemal microtubule"/>
    <property type="evidence" value="ECO:0007669"/>
    <property type="project" value="InterPro"/>
</dbReference>
<comment type="subunit">
    <text evidence="6">Microtubule inner protein component of sperm flagellar doublet microtubules. Interacts with CFAP53, ODAD1 and ODAD3; the interactions link the outer dynein arms docking complex (ODA-DC) to the internal microtubule inner proteins (MIP) in cilium axoneme.</text>
</comment>
<evidence type="ECO:0000313" key="9">
    <source>
        <dbReference type="RefSeq" id="XP_012884871.1"/>
    </source>
</evidence>
<name>A0A1S3G7S5_DIPOR</name>
<evidence type="ECO:0000256" key="1">
    <source>
        <dbReference type="ARBA" id="ARBA00004430"/>
    </source>
</evidence>
<keyword evidence="3" id="KW-0206">Cytoskeleton</keyword>
<feature type="compositionally biased region" description="Basic and acidic residues" evidence="7">
    <location>
        <begin position="7"/>
        <end position="22"/>
    </location>
</feature>
<evidence type="ECO:0000256" key="6">
    <source>
        <dbReference type="ARBA" id="ARBA00046397"/>
    </source>
</evidence>
<evidence type="ECO:0000256" key="7">
    <source>
        <dbReference type="SAM" id="MobiDB-lite"/>
    </source>
</evidence>
<dbReference type="GO" id="GO:0035082">
    <property type="term" value="P:axoneme assembly"/>
    <property type="evidence" value="ECO:0007669"/>
    <property type="project" value="InterPro"/>
</dbReference>
<keyword evidence="4" id="KW-0966">Cell projection</keyword>
<dbReference type="InterPro" id="IPR026507">
    <property type="entry name" value="PIRC1/2"/>
</dbReference>
<accession>A0A1S3G7S5</accession>
<evidence type="ECO:0000256" key="2">
    <source>
        <dbReference type="ARBA" id="ARBA00022490"/>
    </source>
</evidence>
<reference evidence="9" key="1">
    <citation type="submission" date="2025-08" db="UniProtKB">
        <authorList>
            <consortium name="RefSeq"/>
        </authorList>
    </citation>
    <scope>IDENTIFICATION</scope>
    <source>
        <tissue evidence="9">Kidney</tissue>
    </source>
</reference>
<proteinExistence type="inferred from homology"/>
<organism evidence="8 9">
    <name type="scientific">Dipodomys ordii</name>
    <name type="common">Ord's kangaroo rat</name>
    <dbReference type="NCBI Taxonomy" id="10020"/>
    <lineage>
        <taxon>Eukaryota</taxon>
        <taxon>Metazoa</taxon>
        <taxon>Chordata</taxon>
        <taxon>Craniata</taxon>
        <taxon>Vertebrata</taxon>
        <taxon>Euteleostomi</taxon>
        <taxon>Mammalia</taxon>
        <taxon>Eutheria</taxon>
        <taxon>Euarchontoglires</taxon>
        <taxon>Glires</taxon>
        <taxon>Rodentia</taxon>
        <taxon>Castorimorpha</taxon>
        <taxon>Heteromyidae</taxon>
        <taxon>Dipodomyinae</taxon>
        <taxon>Dipodomys</taxon>
    </lineage>
</organism>